<keyword evidence="2" id="KW-0067">ATP-binding</keyword>
<dbReference type="PANTHER" id="PTHR32071:SF57">
    <property type="entry name" value="C4-DICARBOXYLATE TRANSPORT TRANSCRIPTIONAL REGULATORY PROTEIN DCTD"/>
    <property type="match status" value="1"/>
</dbReference>
<dbReference type="AlphaFoldDB" id="A0A1M5X6D4"/>
<dbReference type="SMART" id="SM00116">
    <property type="entry name" value="CBS"/>
    <property type="match status" value="1"/>
</dbReference>
<evidence type="ECO:0000256" key="2">
    <source>
        <dbReference type="ARBA" id="ARBA00022840"/>
    </source>
</evidence>
<feature type="coiled-coil region" evidence="6">
    <location>
        <begin position="231"/>
        <end position="265"/>
    </location>
</feature>
<dbReference type="GO" id="GO:0006355">
    <property type="term" value="P:regulation of DNA-templated transcription"/>
    <property type="evidence" value="ECO:0007669"/>
    <property type="project" value="InterPro"/>
</dbReference>
<evidence type="ECO:0000256" key="1">
    <source>
        <dbReference type="ARBA" id="ARBA00022741"/>
    </source>
</evidence>
<dbReference type="SUPFAM" id="SSF55785">
    <property type="entry name" value="PYP-like sensor domain (PAS domain)"/>
    <property type="match status" value="1"/>
</dbReference>
<evidence type="ECO:0000256" key="3">
    <source>
        <dbReference type="ARBA" id="ARBA00023015"/>
    </source>
</evidence>
<dbReference type="Pfam" id="PF25601">
    <property type="entry name" value="AAA_lid_14"/>
    <property type="match status" value="1"/>
</dbReference>
<dbReference type="SUPFAM" id="SSF54631">
    <property type="entry name" value="CBS-domain pair"/>
    <property type="match status" value="1"/>
</dbReference>
<dbReference type="InterPro" id="IPR048106">
    <property type="entry name" value="PrdR-like"/>
</dbReference>
<dbReference type="NCBIfam" id="NF041552">
    <property type="entry name" value="TF_PrdR"/>
    <property type="match status" value="1"/>
</dbReference>
<dbReference type="InterPro" id="IPR035965">
    <property type="entry name" value="PAS-like_dom_sf"/>
</dbReference>
<dbReference type="InterPro" id="IPR003593">
    <property type="entry name" value="AAA+_ATPase"/>
</dbReference>
<keyword evidence="1" id="KW-0547">Nucleotide-binding</keyword>
<name>A0A1M5X6D4_9FIRM</name>
<dbReference type="CDD" id="cd00130">
    <property type="entry name" value="PAS"/>
    <property type="match status" value="1"/>
</dbReference>
<feature type="domain" description="Sigma-54 factor interaction" evidence="7">
    <location>
        <begin position="270"/>
        <end position="499"/>
    </location>
</feature>
<dbReference type="NCBIfam" id="TIGR00229">
    <property type="entry name" value="sensory_box"/>
    <property type="match status" value="1"/>
</dbReference>
<dbReference type="CDD" id="cd00009">
    <property type="entry name" value="AAA"/>
    <property type="match status" value="1"/>
</dbReference>
<evidence type="ECO:0000259" key="9">
    <source>
        <dbReference type="PROSITE" id="PS51371"/>
    </source>
</evidence>
<accession>A0A1M5X6D4</accession>
<dbReference type="PROSITE" id="PS50045">
    <property type="entry name" value="SIGMA54_INTERACT_4"/>
    <property type="match status" value="1"/>
</dbReference>
<dbReference type="Gene3D" id="3.40.50.300">
    <property type="entry name" value="P-loop containing nucleotide triphosphate hydrolases"/>
    <property type="match status" value="1"/>
</dbReference>
<dbReference type="CDD" id="cd02205">
    <property type="entry name" value="CBS_pair_SF"/>
    <property type="match status" value="1"/>
</dbReference>
<dbReference type="PROSITE" id="PS00675">
    <property type="entry name" value="SIGMA54_INTERACT_1"/>
    <property type="match status" value="1"/>
</dbReference>
<dbReference type="PROSITE" id="PS00676">
    <property type="entry name" value="SIGMA54_INTERACT_2"/>
    <property type="match status" value="1"/>
</dbReference>
<keyword evidence="3" id="KW-0805">Transcription regulation</keyword>
<dbReference type="SUPFAM" id="SSF52540">
    <property type="entry name" value="P-loop containing nucleoside triphosphate hydrolases"/>
    <property type="match status" value="1"/>
</dbReference>
<evidence type="ECO:0000259" key="7">
    <source>
        <dbReference type="PROSITE" id="PS50045"/>
    </source>
</evidence>
<organism evidence="10 11">
    <name type="scientific">Sporanaerobacter acetigenes DSM 13106</name>
    <dbReference type="NCBI Taxonomy" id="1123281"/>
    <lineage>
        <taxon>Bacteria</taxon>
        <taxon>Bacillati</taxon>
        <taxon>Bacillota</taxon>
        <taxon>Tissierellia</taxon>
        <taxon>Tissierellales</taxon>
        <taxon>Sporanaerobacteraceae</taxon>
        <taxon>Sporanaerobacter</taxon>
    </lineage>
</organism>
<dbReference type="InterPro" id="IPR046342">
    <property type="entry name" value="CBS_dom_sf"/>
</dbReference>
<dbReference type="Gene3D" id="1.10.10.60">
    <property type="entry name" value="Homeodomain-like"/>
    <property type="match status" value="1"/>
</dbReference>
<dbReference type="InterPro" id="IPR002197">
    <property type="entry name" value="HTH_Fis"/>
</dbReference>
<dbReference type="Pfam" id="PF02954">
    <property type="entry name" value="HTH_8"/>
    <property type="match status" value="1"/>
</dbReference>
<sequence length="581" mass="66653">MFLQSYSVPVADVMSYDIFIANEKDEMNSIIDYLIHNVKKEVLICDDDKKIKSVITMADVYKFVRADISKIKLNDFMKRNVLWVNPNESLSNCRAIMLENKIGRLPVVENGNIVGIIREEHIRDYFYKGVEEAELAIKHIFNSIHEAICVVDNKGRIVIWNKNAEKLYGFKEDELKGKYLEEYFPDAIDLKISNTKESVKNVYYSPKEGYHVIISASPIIIDGKLYGVVSTEKDISEVEELQSELKKAKEQLKILEKQIKKYSKDPFERIIGNSKKIQGKINIAKQIANSNVSILLTGESGTGKEEFARAIHYSSGVLGNFVPVNCSAIPSELFESEFFGYVGGAFTGARREGKAGFFELANEGTLFLDEIGDLPLSMQAKLLRVLQDKKIKKVGGEKYIPLNVRVVSATNKNLLDLIDKELFREELYYRINVVEIELPPLRERKEDIVLLVDYFLKEFCKENNRKIPSIDNEVVQILMEYDWKGNIRELKNVVEYMAIMCNEEVITSEFLPKYIFTKNLDSFLNYNINSFDLNESVKNLEVNLIKKALDMTSGNKLEAAKILNIPRTTLHSKIKKYRIDD</sequence>
<keyword evidence="6" id="KW-0175">Coiled coil</keyword>
<dbReference type="EMBL" id="FQXR01000006">
    <property type="protein sequence ID" value="SHH95387.1"/>
    <property type="molecule type" value="Genomic_DNA"/>
</dbReference>
<dbReference type="InterPro" id="IPR009057">
    <property type="entry name" value="Homeodomain-like_sf"/>
</dbReference>
<evidence type="ECO:0000256" key="4">
    <source>
        <dbReference type="ARBA" id="ARBA00023163"/>
    </source>
</evidence>
<evidence type="ECO:0000256" key="5">
    <source>
        <dbReference type="PROSITE-ProRule" id="PRU00703"/>
    </source>
</evidence>
<keyword evidence="5" id="KW-0129">CBS domain</keyword>
<dbReference type="PROSITE" id="PS50112">
    <property type="entry name" value="PAS"/>
    <property type="match status" value="1"/>
</dbReference>
<dbReference type="STRING" id="1123281.SAMN02745180_01519"/>
<dbReference type="InterPro" id="IPR002078">
    <property type="entry name" value="Sigma_54_int"/>
</dbReference>
<dbReference type="Gene3D" id="1.10.8.60">
    <property type="match status" value="1"/>
</dbReference>
<dbReference type="PANTHER" id="PTHR32071">
    <property type="entry name" value="TRANSCRIPTIONAL REGULATORY PROTEIN"/>
    <property type="match status" value="1"/>
</dbReference>
<dbReference type="InterPro" id="IPR025943">
    <property type="entry name" value="Sigma_54_int_dom_ATP-bd_2"/>
</dbReference>
<evidence type="ECO:0000256" key="6">
    <source>
        <dbReference type="SAM" id="Coils"/>
    </source>
</evidence>
<dbReference type="InterPro" id="IPR000644">
    <property type="entry name" value="CBS_dom"/>
</dbReference>
<dbReference type="OrthoDB" id="5411866at2"/>
<evidence type="ECO:0000259" key="8">
    <source>
        <dbReference type="PROSITE" id="PS50112"/>
    </source>
</evidence>
<dbReference type="SUPFAM" id="SSF46689">
    <property type="entry name" value="Homeodomain-like"/>
    <property type="match status" value="1"/>
</dbReference>
<proteinExistence type="predicted"/>
<dbReference type="PRINTS" id="PR01590">
    <property type="entry name" value="HTHFIS"/>
</dbReference>
<dbReference type="Gene3D" id="3.10.580.10">
    <property type="entry name" value="CBS-domain"/>
    <property type="match status" value="1"/>
</dbReference>
<dbReference type="SMART" id="SM00091">
    <property type="entry name" value="PAS"/>
    <property type="match status" value="1"/>
</dbReference>
<dbReference type="SMART" id="SM00382">
    <property type="entry name" value="AAA"/>
    <property type="match status" value="1"/>
</dbReference>
<dbReference type="InterPro" id="IPR025662">
    <property type="entry name" value="Sigma_54_int_dom_ATP-bd_1"/>
</dbReference>
<dbReference type="Pfam" id="PF00571">
    <property type="entry name" value="CBS"/>
    <property type="match status" value="1"/>
</dbReference>
<dbReference type="FunFam" id="3.40.50.300:FF:000006">
    <property type="entry name" value="DNA-binding transcriptional regulator NtrC"/>
    <property type="match status" value="1"/>
</dbReference>
<dbReference type="PROSITE" id="PS51371">
    <property type="entry name" value="CBS"/>
    <property type="match status" value="1"/>
</dbReference>
<dbReference type="GO" id="GO:0043565">
    <property type="term" value="F:sequence-specific DNA binding"/>
    <property type="evidence" value="ECO:0007669"/>
    <property type="project" value="InterPro"/>
</dbReference>
<keyword evidence="11" id="KW-1185">Reference proteome</keyword>
<protein>
    <submittedName>
        <fullName evidence="10">PAS domain S-box-containing protein</fullName>
    </submittedName>
</protein>
<dbReference type="InterPro" id="IPR058031">
    <property type="entry name" value="AAA_lid_NorR"/>
</dbReference>
<dbReference type="Gene3D" id="3.30.450.20">
    <property type="entry name" value="PAS domain"/>
    <property type="match status" value="1"/>
</dbReference>
<dbReference type="InterPro" id="IPR000014">
    <property type="entry name" value="PAS"/>
</dbReference>
<feature type="domain" description="PAS" evidence="8">
    <location>
        <begin position="133"/>
        <end position="186"/>
    </location>
</feature>
<reference evidence="10 11" key="1">
    <citation type="submission" date="2016-11" db="EMBL/GenBank/DDBJ databases">
        <authorList>
            <person name="Jaros S."/>
            <person name="Januszkiewicz K."/>
            <person name="Wedrychowicz H."/>
        </authorList>
    </citation>
    <scope>NUCLEOTIDE SEQUENCE [LARGE SCALE GENOMIC DNA]</scope>
    <source>
        <strain evidence="10 11">DSM 13106</strain>
    </source>
</reference>
<dbReference type="Pfam" id="PF00158">
    <property type="entry name" value="Sigma54_activat"/>
    <property type="match status" value="1"/>
</dbReference>
<feature type="domain" description="CBS" evidence="9">
    <location>
        <begin position="77"/>
        <end position="132"/>
    </location>
</feature>
<evidence type="ECO:0000313" key="10">
    <source>
        <dbReference type="EMBL" id="SHH95387.1"/>
    </source>
</evidence>
<dbReference type="GO" id="GO:0005524">
    <property type="term" value="F:ATP binding"/>
    <property type="evidence" value="ECO:0007669"/>
    <property type="project" value="UniProtKB-KW"/>
</dbReference>
<evidence type="ECO:0000313" key="11">
    <source>
        <dbReference type="Proteomes" id="UP000184389"/>
    </source>
</evidence>
<keyword evidence="4" id="KW-0804">Transcription</keyword>
<dbReference type="InterPro" id="IPR027417">
    <property type="entry name" value="P-loop_NTPase"/>
</dbReference>
<gene>
    <name evidence="10" type="ORF">SAMN02745180_01519</name>
</gene>
<dbReference type="Pfam" id="PF13426">
    <property type="entry name" value="PAS_9"/>
    <property type="match status" value="1"/>
</dbReference>
<dbReference type="Proteomes" id="UP000184389">
    <property type="component" value="Unassembled WGS sequence"/>
</dbReference>
<dbReference type="RefSeq" id="WP_072744188.1">
    <property type="nucleotide sequence ID" value="NZ_FQXR01000006.1"/>
</dbReference>